<comment type="caution">
    <text evidence="1">The sequence shown here is derived from an EMBL/GenBank/DDBJ whole genome shotgun (WGS) entry which is preliminary data.</text>
</comment>
<keyword evidence="2" id="KW-1185">Reference proteome</keyword>
<organism evidence="1 2">
    <name type="scientific">Nitrobacter vulgaris</name>
    <dbReference type="NCBI Taxonomy" id="29421"/>
    <lineage>
        <taxon>Bacteria</taxon>
        <taxon>Pseudomonadati</taxon>
        <taxon>Pseudomonadota</taxon>
        <taxon>Alphaproteobacteria</taxon>
        <taxon>Hyphomicrobiales</taxon>
        <taxon>Nitrobacteraceae</taxon>
        <taxon>Nitrobacter</taxon>
    </lineage>
</organism>
<name>A0A1V4HUX9_NITVU</name>
<accession>A0A1V4HUX9</accession>
<dbReference type="Proteomes" id="UP000189940">
    <property type="component" value="Unassembled WGS sequence"/>
</dbReference>
<evidence type="ECO:0000313" key="1">
    <source>
        <dbReference type="EMBL" id="OPH81767.1"/>
    </source>
</evidence>
<reference evidence="1 2" key="1">
    <citation type="submission" date="2017-02" db="EMBL/GenBank/DDBJ databases">
        <title>Genome sequence of the nitrite-oxidizing bacterium Nitrobacter vulgaris strain Ab1.</title>
        <authorList>
            <person name="Mellbye B.L."/>
            <person name="Davis E.W."/>
            <person name="Spieck E."/>
            <person name="Chang J.H."/>
            <person name="Bottomley P.J."/>
            <person name="Sayavedra-Soto L.A."/>
        </authorList>
    </citation>
    <scope>NUCLEOTIDE SEQUENCE [LARGE SCALE GENOMIC DNA]</scope>
    <source>
        <strain evidence="1 2">Ab1</strain>
    </source>
</reference>
<protein>
    <submittedName>
        <fullName evidence="1">Uncharacterized protein</fullName>
    </submittedName>
</protein>
<evidence type="ECO:0000313" key="2">
    <source>
        <dbReference type="Proteomes" id="UP000189940"/>
    </source>
</evidence>
<dbReference type="AlphaFoldDB" id="A0A1V4HUX9"/>
<sequence>MSDLGALALFCSMEPHLNDVDRKPINIMAFGRFNKLRGKRDAFNFRDSLGGLFLFSMTR</sequence>
<proteinExistence type="predicted"/>
<dbReference type="STRING" id="29421.B2M20_16545"/>
<gene>
    <name evidence="1" type="ORF">B2M20_16545</name>
</gene>
<dbReference type="EMBL" id="MWPQ01000055">
    <property type="protein sequence ID" value="OPH81767.1"/>
    <property type="molecule type" value="Genomic_DNA"/>
</dbReference>